<name>A0A7G2C4K4_9TRYP</name>
<dbReference type="EMBL" id="LR877146">
    <property type="protein sequence ID" value="CAD2213677.1"/>
    <property type="molecule type" value="Genomic_DNA"/>
</dbReference>
<accession>A0A7G2C4K4</accession>
<dbReference type="OrthoDB" id="4062651at2759"/>
<dbReference type="VEuPathDB" id="TriTrypDB:ADEAN_000112000"/>
<gene>
    <name evidence="1" type="ORF">ADEAN_000112000</name>
</gene>
<sequence>MTTGEFMVQVSNCSIPLKGEPPVRALPSVQELHFIYPHLHDQTRRWTAALQLLSYTISDSPDPIVARKMSKMIQSVMQCITNESLNSKELCKILSNEDDEPICVVFIPLLYHFWHSEQVRGNDPEPWIHLFSTLNENGELKYYPSLLLHACLPSIRDHSDNANSVPLSNALALCPHLSSPTGLVVAFATHHTLLQCSVDDFQAKLQSLWGVCTTAVKDTGNPIHTVELAFCHLIGCIQAVLYHCYNETTPETAKAVWNAHRCYIEEFYGLWKNFTHQRKNNALNLQSAPLLLAARVFSAGGLDFWNAQRNLQLLQGDIRRDVLWTQLVGVKTDNKPLKVLSKYGNASEERMGMLANTIHFIQVYHGHLTDKPVEQLPECHAETREFAEALVEWIVEVEKKNVHVGWTKETALTFAAIVLYFFLAERADSYAKQVIRGEKNISIKACDIQGEGGNCETGATRLLRACLAFASSLVQLKRTKKTVVDFQRAVTETASTTTSFKRMAEDFLFPHCPNCGLTFVAYDACAAVKCSKCPWQFCALCFHGVNGDVHGHVLHCILNPNRGSYFVSDGQFQDNFARNVYCTKLAALLKGETTVNVAARSVDIAKEGQKGHTQLDMRAIASDRNLFQYTALHHLTMSDFFKDQTKAKFADPNTLAPPQITDLAKPIPLTHYGTCFEELNNALFSFRKVRDVNEAFGKVKNYSSLLMYLFGLITESTTDLRSRLTADLSTSHYFNVQVLSRKPGHVYDAVSTKGSDDATPSTSMANIQWTDHYSNDVRNNQPIMFLFEGFPQVEKEADVLREMCDEHKFVSALEKYRKSFTEEAAANTEVVLRFCYDARRVVREKRWSAREIRRLKLSHLISPSSPTHRTVITTGRVREFITAAKKMLEYLSKADNNCNGDLALYTMNTTDKEDEIDLEECLFTTEKGKGDLIHVLYTGANAEQTVVGYGNANHGQNVVLEGWEPRGEENALLLEQSELVRYDAKWTETLATLRTPIKLHAFAEDWTSGDRNRFLLKQVIARAMYYHPGIAGCPPLGRIDVFEFKQSVVHEVVSNVYGYLDIPKDVMTTLEALDNAVRELGRMVEAENGRSAKAVGKQLKELAVAAGQLKGLVKELSAPWELVNKVKSQLERFVQAAERAPDGLPDANGEQRGMVESVRGQLEGLIKTLSQSGGWEKRVRNFLALMEKQSNLSRETLFSFLMEYVKYNSKFFRQSAEYFPDANRLTPPPPLPPFNNVPAEMLSVEQRNCRDTIVERGESYIKPSDVPLLLVELFETNEEDFCEDVGKENEHVAPFLKKLDALSTPLLWQLYAMYKIVLMFVSYGITTVFGETDDVYTLFQNCVEEEACFVNNGFFDSSLEWMKEYGEGKIPFRYTGVIVKKIQNKLNAKEGDKVGIV</sequence>
<protein>
    <submittedName>
        <fullName evidence="1">Uncharacterized protein</fullName>
    </submittedName>
</protein>
<dbReference type="SUPFAM" id="SSF57850">
    <property type="entry name" value="RING/U-box"/>
    <property type="match status" value="1"/>
</dbReference>
<evidence type="ECO:0000313" key="1">
    <source>
        <dbReference type="EMBL" id="CAD2213677.1"/>
    </source>
</evidence>
<reference evidence="1 2" key="1">
    <citation type="submission" date="2020-08" db="EMBL/GenBank/DDBJ databases">
        <authorList>
            <person name="Newling K."/>
            <person name="Davey J."/>
            <person name="Forrester S."/>
        </authorList>
    </citation>
    <scope>NUCLEOTIDE SEQUENCE [LARGE SCALE GENOMIC DNA]</scope>
    <source>
        <strain evidence="2">Crithidia deanei Carvalho (ATCC PRA-265)</strain>
    </source>
</reference>
<evidence type="ECO:0000313" key="2">
    <source>
        <dbReference type="Proteomes" id="UP000515908"/>
    </source>
</evidence>
<dbReference type="Proteomes" id="UP000515908">
    <property type="component" value="Chromosome 02"/>
</dbReference>
<keyword evidence="2" id="KW-1185">Reference proteome</keyword>
<proteinExistence type="predicted"/>
<organism evidence="1 2">
    <name type="scientific">Angomonas deanei</name>
    <dbReference type="NCBI Taxonomy" id="59799"/>
    <lineage>
        <taxon>Eukaryota</taxon>
        <taxon>Discoba</taxon>
        <taxon>Euglenozoa</taxon>
        <taxon>Kinetoplastea</taxon>
        <taxon>Metakinetoplastina</taxon>
        <taxon>Trypanosomatida</taxon>
        <taxon>Trypanosomatidae</taxon>
        <taxon>Strigomonadinae</taxon>
        <taxon>Angomonas</taxon>
    </lineage>
</organism>